<dbReference type="AlphaFoldDB" id="A0A2T3XLR2"/>
<organism evidence="2 3">
    <name type="scientific">Trinickia symbiotica</name>
    <dbReference type="NCBI Taxonomy" id="863227"/>
    <lineage>
        <taxon>Bacteria</taxon>
        <taxon>Pseudomonadati</taxon>
        <taxon>Pseudomonadota</taxon>
        <taxon>Betaproteobacteria</taxon>
        <taxon>Burkholderiales</taxon>
        <taxon>Burkholderiaceae</taxon>
        <taxon>Trinickia</taxon>
    </lineage>
</organism>
<evidence type="ECO:0000256" key="1">
    <source>
        <dbReference type="SAM" id="MobiDB-lite"/>
    </source>
</evidence>
<evidence type="ECO:0000313" key="2">
    <source>
        <dbReference type="EMBL" id="PTB17472.1"/>
    </source>
</evidence>
<feature type="compositionally biased region" description="Basic and acidic residues" evidence="1">
    <location>
        <begin position="1"/>
        <end position="11"/>
    </location>
</feature>
<evidence type="ECO:0000313" key="3">
    <source>
        <dbReference type="Proteomes" id="UP000240638"/>
    </source>
</evidence>
<reference evidence="2 3" key="1">
    <citation type="submission" date="2018-03" db="EMBL/GenBank/DDBJ databases">
        <title>Whole genome analyses suggest that Burkholderia sensu lato contains two further novel genera in the rhizoxinica-symbiotica group Mycetohabitans gen. nov., and Trinickia gen. nov.: implications for the evolution of diazotrophy and nodulation in the Burkholderiaceae.</title>
        <authorList>
            <person name="Estrada De Los Santos P."/>
            <person name="Palmer M."/>
            <person name="Chavez-Ramirez B."/>
            <person name="Steenkamp E.T."/>
            <person name="Hirsch A.M."/>
            <person name="Manyaka P."/>
            <person name="Maluk M."/>
            <person name="Lafos M."/>
            <person name="Crook M."/>
            <person name="Gross E."/>
            <person name="Simon M.F."/>
            <person name="Bueno Dos Reis Junior F."/>
            <person name="Poole P.S."/>
            <person name="Venter S.N."/>
            <person name="James E.K."/>
        </authorList>
    </citation>
    <scope>NUCLEOTIDE SEQUENCE [LARGE SCALE GENOMIC DNA]</scope>
    <source>
        <strain evidence="2 3">JPY-366</strain>
    </source>
</reference>
<comment type="caution">
    <text evidence="2">The sequence shown here is derived from an EMBL/GenBank/DDBJ whole genome shotgun (WGS) entry which is preliminary data.</text>
</comment>
<gene>
    <name evidence="2" type="ORF">C9I57_27680</name>
</gene>
<accession>A0A2T3XLR2</accession>
<protein>
    <submittedName>
        <fullName evidence="2">Uncharacterized protein</fullName>
    </submittedName>
</protein>
<proteinExistence type="predicted"/>
<sequence>MTRAPLDERHGVPQAEPIGSARYSTVKAAPTSLRTRDAMMSWFDCELVNASYGAVTPRYSAKSLADWPHSRRNIRSARCNRLTDQGYRKQSRSNGMKIVTRAALPLPWLGVSSLIC</sequence>
<dbReference type="EMBL" id="PYUC01000018">
    <property type="protein sequence ID" value="PTB17472.1"/>
    <property type="molecule type" value="Genomic_DNA"/>
</dbReference>
<name>A0A2T3XLR2_9BURK</name>
<dbReference type="Proteomes" id="UP000240638">
    <property type="component" value="Unassembled WGS sequence"/>
</dbReference>
<feature type="region of interest" description="Disordered" evidence="1">
    <location>
        <begin position="1"/>
        <end position="23"/>
    </location>
</feature>